<feature type="region of interest" description="Disordered" evidence="1">
    <location>
        <begin position="1185"/>
        <end position="1285"/>
    </location>
</feature>
<feature type="region of interest" description="Disordered" evidence="1">
    <location>
        <begin position="1298"/>
        <end position="1375"/>
    </location>
</feature>
<evidence type="ECO:0000313" key="2">
    <source>
        <dbReference type="EMBL" id="KZT73869.1"/>
    </source>
</evidence>
<feature type="compositionally biased region" description="Polar residues" evidence="1">
    <location>
        <begin position="1256"/>
        <end position="1268"/>
    </location>
</feature>
<evidence type="ECO:0008006" key="4">
    <source>
        <dbReference type="Google" id="ProtNLM"/>
    </source>
</evidence>
<reference evidence="2 3" key="1">
    <citation type="journal article" date="2016" name="Mol. Biol. Evol.">
        <title>Comparative Genomics of Early-Diverging Mushroom-Forming Fungi Provides Insights into the Origins of Lignocellulose Decay Capabilities.</title>
        <authorList>
            <person name="Nagy L.G."/>
            <person name="Riley R."/>
            <person name="Tritt A."/>
            <person name="Adam C."/>
            <person name="Daum C."/>
            <person name="Floudas D."/>
            <person name="Sun H."/>
            <person name="Yadav J.S."/>
            <person name="Pangilinan J."/>
            <person name="Larsson K.H."/>
            <person name="Matsuura K."/>
            <person name="Barry K."/>
            <person name="Labutti K."/>
            <person name="Kuo R."/>
            <person name="Ohm R.A."/>
            <person name="Bhattacharya S.S."/>
            <person name="Shirouzu T."/>
            <person name="Yoshinaga Y."/>
            <person name="Martin F.M."/>
            <person name="Grigoriev I.V."/>
            <person name="Hibbett D.S."/>
        </authorList>
    </citation>
    <scope>NUCLEOTIDE SEQUENCE [LARGE SCALE GENOMIC DNA]</scope>
    <source>
        <strain evidence="2 3">L-15889</strain>
    </source>
</reference>
<feature type="region of interest" description="Disordered" evidence="1">
    <location>
        <begin position="390"/>
        <end position="416"/>
    </location>
</feature>
<dbReference type="PANTHER" id="PTHR24216">
    <property type="entry name" value="PAXILLIN-RELATED"/>
    <property type="match status" value="1"/>
</dbReference>
<feature type="region of interest" description="Disordered" evidence="1">
    <location>
        <begin position="1540"/>
        <end position="1564"/>
    </location>
</feature>
<dbReference type="OrthoDB" id="2591260at2759"/>
<accession>A0A165TSA5</accession>
<feature type="region of interest" description="Disordered" evidence="1">
    <location>
        <begin position="173"/>
        <end position="204"/>
    </location>
</feature>
<feature type="compositionally biased region" description="Low complexity" evidence="1">
    <location>
        <begin position="1622"/>
        <end position="1636"/>
    </location>
</feature>
<feature type="region of interest" description="Disordered" evidence="1">
    <location>
        <begin position="1"/>
        <end position="57"/>
    </location>
</feature>
<gene>
    <name evidence="2" type="ORF">DAEQUDRAFT_754271</name>
</gene>
<proteinExistence type="predicted"/>
<organism evidence="2 3">
    <name type="scientific">Daedalea quercina L-15889</name>
    <dbReference type="NCBI Taxonomy" id="1314783"/>
    <lineage>
        <taxon>Eukaryota</taxon>
        <taxon>Fungi</taxon>
        <taxon>Dikarya</taxon>
        <taxon>Basidiomycota</taxon>
        <taxon>Agaricomycotina</taxon>
        <taxon>Agaricomycetes</taxon>
        <taxon>Polyporales</taxon>
        <taxon>Fomitopsis</taxon>
    </lineage>
</organism>
<dbReference type="STRING" id="1314783.A0A165TSA5"/>
<dbReference type="EMBL" id="KV429035">
    <property type="protein sequence ID" value="KZT73869.1"/>
    <property type="molecule type" value="Genomic_DNA"/>
</dbReference>
<sequence length="1685" mass="183628">MSLPTPPSTSHREKENWVPRPLPNSRVSWSEEHQYHALPASPSSTPPSIAVKSSASRHAPGKSILKKTAYVLPLMDEEEQKECTPEPEDPLTDLSYIENPVARILDSDAPLYDLAEAYSVLSARLKAALITDSVVDSTWPLFQPLRRHRDAFLDAVIRDLGRVHIDPLEALSSESGPCSMRERERVIAPPTPKDSPRKKRGMSSEQAKLARDLCTICHAVIRFLNVVFTFPALHQLYTVQQLRFLLTHVLAIPMAPELPTINARKTCALAVWLIQTMQLPVEVVGPAAPRIAYAIRRGIEGELGREGKKGAVNDGLKAIYELTTAYPEIFVPAFTEILPSLLTNLLAPTLALRAQACHALGGFAYAAANIRPGPIHARIANIIANHLRPVDSPTPPPDANGEATSTSQKLPPRSPKRDAVIVRTLRTLLAATAPQHVAQGPVWAWMVIGYFVVLLGPTVYEDGAVCRTITALFNLGLRHGRSSVRNLGFMTWRCMVWAYFHAPSIKAPTDGDEETEEADEQERASSNSSPAVQLKSAWKVMVSIVDGGVGSAVIASLLSQPSADKLTLRRALGVLRAMSRKGGHTCKEALDVAMELLGVSDSHSSGETVETPMLLPHGLFCAEPGLLTADWFSLPSAARPILEQCLKTNNIRKLTVDELSTNWVFDTLFGVFRNGVNALKLTWGVDCPSELLAIWGGLIRTEGQELEDEANMEGLTEWAVTMTDVLTDLIDDSKLDVVKNSKGDHDSGFVPTSPVKGPRTRLMPTIERMNPALKLYLARELWHIHRSMFSGDALEKSSERLLEYLISREYVLVEDLDEPDGVRLQWAAICAEALFACDAALMEKFWSGRHPKGPQFGWIPEVRRLVWSTFIEKWRENLEPTWEMGVVILSAPFMDFAAFDMRNYDVELWNATFRDTVDKALDYGIDSVTVVDQIASTVSLHHSPTSSASSLHVADLLLSNLDINDARDVPKDVLELVSQTLSSAYPPEPRDKVMSIWLMRTLTRVLDACPVELSASMFELLQDGLAHWIGDKFRVFTLDEYAMDILPVYQTVLLGIQSLPASVECIETLAPIVESGFCGRPDKIEAATEAFAELWNTAYARMKEPGDGWSERLQTCLYALRGEKPPAVGGYDPDDLPPSSDFSEFNDDLFVPEADGAESEEEEGGTVSTSVLPVSPGFGPLIPALIPLPASPGPNPSRCITPPSTPKSAPVRLFTTPTRPHRPHARPEPSSPSSPLAFPDSPQTAERPRTPMTPKRASQATPRCTPLSSARRRGARDKENAEPLPVIATVVERIAMASPGHSVLGKRPPSGDTDDAPRTPKRQKLDLPSAPLLQAGLQLAREDAPPRTGVAFQDTPSTPKRQATLPKTPYPVRSPAVDLDSVLSLSSSPEIPMYSAKPLTSGPAKPSGVAFASAPSTPRRTVSLRKTPCPPSAADAEDDPFAWSAEASSSTLLASEPHPRKRKGVFMEAVEVPTFRQVLRAEERERRRLSLPRRAVSLATSQGSTSSVPTAVASTETQWASKVTKVELALDTGLGELLETPAKKRKSRGAVINGSAPRAGSPSMSATLRALRRAPILGSDDSILLATPSKLPPKEHSSDDDPRLGQVNPVGLVSPALRRVKAGTADSSDAPGSDDSVMSNSPSRDLVKRRIARLPSSVDRKKTLNPSPLKTRAVTVIDLTCLEDD</sequence>
<dbReference type="PANTHER" id="PTHR24216:SF65">
    <property type="entry name" value="PAXILLIN-LIKE PROTEIN 1"/>
    <property type="match status" value="1"/>
</dbReference>
<feature type="region of interest" description="Disordered" evidence="1">
    <location>
        <begin position="1128"/>
        <end position="1147"/>
    </location>
</feature>
<feature type="compositionally biased region" description="Low complexity" evidence="1">
    <location>
        <begin position="39"/>
        <end position="48"/>
    </location>
</feature>
<feature type="compositionally biased region" description="Acidic residues" evidence="1">
    <location>
        <begin position="510"/>
        <end position="520"/>
    </location>
</feature>
<feature type="compositionally biased region" description="Low complexity" evidence="1">
    <location>
        <begin position="1442"/>
        <end position="1456"/>
    </location>
</feature>
<protein>
    <recommendedName>
        <fullName evidence="4">Telomere-associated protein Rif1 N-terminal domain-containing protein</fullName>
    </recommendedName>
</protein>
<feature type="region of interest" description="Disordered" evidence="1">
    <location>
        <begin position="1390"/>
        <end position="1459"/>
    </location>
</feature>
<feature type="compositionally biased region" description="Basic and acidic residues" evidence="1">
    <location>
        <begin position="1592"/>
        <end position="1603"/>
    </location>
</feature>
<evidence type="ECO:0000313" key="3">
    <source>
        <dbReference type="Proteomes" id="UP000076727"/>
    </source>
</evidence>
<name>A0A165TSA5_9APHY</name>
<feature type="compositionally biased region" description="Low complexity" evidence="1">
    <location>
        <begin position="1231"/>
        <end position="1242"/>
    </location>
</feature>
<feature type="region of interest" description="Disordered" evidence="1">
    <location>
        <begin position="508"/>
        <end position="530"/>
    </location>
</feature>
<evidence type="ECO:0000256" key="1">
    <source>
        <dbReference type="SAM" id="MobiDB-lite"/>
    </source>
</evidence>
<dbReference type="Proteomes" id="UP000076727">
    <property type="component" value="Unassembled WGS sequence"/>
</dbReference>
<keyword evidence="3" id="KW-1185">Reference proteome</keyword>
<feature type="region of interest" description="Disordered" evidence="1">
    <location>
        <begin position="1583"/>
        <end position="1666"/>
    </location>
</feature>